<sequence>MPFPWKKAKVNRISRLVADLHQSPKRGGSLVVETGFPTSLIDLFVKNRDRLRKQTSKRKSGISPPSQSQIHSLPQSVPSVQQKAAPSPEIEVGELVLVKRDECAEERIAFPAGFKVFLAVALAVSTPTLAVWIMAAAFLLLLLEFVGTRYFRFLRPQSQLLFLASWVRKGILVLNKRWDWDLDLDLDLEKRESRPEFVADQNRVEEIEIEESKSDSMEKVCESESEMLGKRMEVLINESERENTIQSLGIELEKDNSTATATATERKGKSSESGYMILILFGTVLGGLLGGRGFALLLTLVWCLIVRYSINFGFGRFRLRRRTETGKTSSAVLSRCLASKRLSG</sequence>
<keyword evidence="2" id="KW-1133">Transmembrane helix</keyword>
<evidence type="ECO:0000313" key="3">
    <source>
        <dbReference type="EMBL" id="OMO73809.1"/>
    </source>
</evidence>
<evidence type="ECO:0000313" key="4">
    <source>
        <dbReference type="Proteomes" id="UP000187203"/>
    </source>
</evidence>
<keyword evidence="4" id="KW-1185">Reference proteome</keyword>
<feature type="region of interest" description="Disordered" evidence="1">
    <location>
        <begin position="54"/>
        <end position="74"/>
    </location>
</feature>
<dbReference type="EMBL" id="AWUE01019392">
    <property type="protein sequence ID" value="OMO73809.1"/>
    <property type="molecule type" value="Genomic_DNA"/>
</dbReference>
<comment type="caution">
    <text evidence="3">The sequence shown here is derived from an EMBL/GenBank/DDBJ whole genome shotgun (WGS) entry which is preliminary data.</text>
</comment>
<gene>
    <name evidence="3" type="ORF">COLO4_26846</name>
</gene>
<evidence type="ECO:0000256" key="1">
    <source>
        <dbReference type="SAM" id="MobiDB-lite"/>
    </source>
</evidence>
<dbReference type="STRING" id="93759.A0A1R3HTT4"/>
<name>A0A1R3HTT4_9ROSI</name>
<accession>A0A1R3HTT4</accession>
<dbReference type="PANTHER" id="PTHR36381">
    <property type="entry name" value="ETHYLENE-REGULATED TRANSCRIPT 2 (ERT2)"/>
    <property type="match status" value="1"/>
</dbReference>
<feature type="transmembrane region" description="Helical" evidence="2">
    <location>
        <begin position="295"/>
        <end position="314"/>
    </location>
</feature>
<dbReference type="PANTHER" id="PTHR36381:SF1">
    <property type="entry name" value="ETHYLENE-REGULATED TRANSCRIPT 2 (ERT2)"/>
    <property type="match status" value="1"/>
</dbReference>
<feature type="compositionally biased region" description="Polar residues" evidence="1">
    <location>
        <begin position="63"/>
        <end position="74"/>
    </location>
</feature>
<dbReference type="OrthoDB" id="690172at2759"/>
<dbReference type="AlphaFoldDB" id="A0A1R3HTT4"/>
<evidence type="ECO:0000256" key="2">
    <source>
        <dbReference type="SAM" id="Phobius"/>
    </source>
</evidence>
<keyword evidence="2" id="KW-0812">Transmembrane</keyword>
<dbReference type="Proteomes" id="UP000187203">
    <property type="component" value="Unassembled WGS sequence"/>
</dbReference>
<protein>
    <submittedName>
        <fullName evidence="3">Ethylene-responsive/regulated nuclear protein</fullName>
    </submittedName>
</protein>
<keyword evidence="2" id="KW-0472">Membrane</keyword>
<feature type="transmembrane region" description="Helical" evidence="2">
    <location>
        <begin position="131"/>
        <end position="151"/>
    </location>
</feature>
<reference evidence="4" key="1">
    <citation type="submission" date="2013-09" db="EMBL/GenBank/DDBJ databases">
        <title>Corchorus olitorius genome sequencing.</title>
        <authorList>
            <person name="Alam M."/>
            <person name="Haque M.S."/>
            <person name="Islam M.S."/>
            <person name="Emdad E.M."/>
            <person name="Islam M.M."/>
            <person name="Ahmed B."/>
            <person name="Halim A."/>
            <person name="Hossen Q.M.M."/>
            <person name="Hossain M.Z."/>
            <person name="Ahmed R."/>
            <person name="Khan M.M."/>
            <person name="Islam R."/>
            <person name="Rashid M.M."/>
            <person name="Khan S.A."/>
            <person name="Rahman M.S."/>
            <person name="Alam M."/>
            <person name="Yahiya A.S."/>
            <person name="Khan M.S."/>
            <person name="Azam M.S."/>
            <person name="Haque T."/>
            <person name="Lashkar M.Z.H."/>
            <person name="Akhand A.I."/>
            <person name="Morshed G."/>
            <person name="Roy S."/>
            <person name="Uddin K.S."/>
            <person name="Rabeya T."/>
            <person name="Hossain A.S."/>
            <person name="Chowdhury A."/>
            <person name="Snigdha A.R."/>
            <person name="Mortoza M.S."/>
            <person name="Matin S.A."/>
            <person name="Hoque S.M.E."/>
            <person name="Islam M.K."/>
            <person name="Roy D.K."/>
            <person name="Haider R."/>
            <person name="Moosa M.M."/>
            <person name="Elias S.M."/>
            <person name="Hasan A.M."/>
            <person name="Jahan S."/>
            <person name="Shafiuddin M."/>
            <person name="Mahmood N."/>
            <person name="Shommy N.S."/>
        </authorList>
    </citation>
    <scope>NUCLEOTIDE SEQUENCE [LARGE SCALE GENOMIC DNA]</scope>
    <source>
        <strain evidence="4">cv. O-4</strain>
    </source>
</reference>
<proteinExistence type="predicted"/>
<organism evidence="3 4">
    <name type="scientific">Corchorus olitorius</name>
    <dbReference type="NCBI Taxonomy" id="93759"/>
    <lineage>
        <taxon>Eukaryota</taxon>
        <taxon>Viridiplantae</taxon>
        <taxon>Streptophyta</taxon>
        <taxon>Embryophyta</taxon>
        <taxon>Tracheophyta</taxon>
        <taxon>Spermatophyta</taxon>
        <taxon>Magnoliopsida</taxon>
        <taxon>eudicotyledons</taxon>
        <taxon>Gunneridae</taxon>
        <taxon>Pentapetalae</taxon>
        <taxon>rosids</taxon>
        <taxon>malvids</taxon>
        <taxon>Malvales</taxon>
        <taxon>Malvaceae</taxon>
        <taxon>Grewioideae</taxon>
        <taxon>Apeibeae</taxon>
        <taxon>Corchorus</taxon>
    </lineage>
</organism>
<feature type="transmembrane region" description="Helical" evidence="2">
    <location>
        <begin position="273"/>
        <end position="289"/>
    </location>
</feature>